<keyword evidence="2" id="KW-1185">Reference proteome</keyword>
<reference evidence="1" key="1">
    <citation type="submission" date="2021-01" db="EMBL/GenBank/DDBJ databases">
        <title>Complete genome sequence of Clostridiales bacterium R-7.</title>
        <authorList>
            <person name="Mahoney-Kurpe S.C."/>
            <person name="Palevich N."/>
            <person name="Koike S."/>
            <person name="Moon C.D."/>
            <person name="Attwood G.T."/>
        </authorList>
    </citation>
    <scope>NUCLEOTIDE SEQUENCE</scope>
    <source>
        <strain evidence="1">R-7</strain>
    </source>
</reference>
<dbReference type="Proteomes" id="UP000682782">
    <property type="component" value="Chromosome"/>
</dbReference>
<organism evidence="1 2">
    <name type="scientific">Aristaeella hokkaidonensis</name>
    <dbReference type="NCBI Taxonomy" id="3046382"/>
    <lineage>
        <taxon>Bacteria</taxon>
        <taxon>Bacillati</taxon>
        <taxon>Bacillota</taxon>
        <taxon>Clostridia</taxon>
        <taxon>Eubacteriales</taxon>
        <taxon>Aristaeellaceae</taxon>
        <taxon>Aristaeella</taxon>
    </lineage>
</organism>
<evidence type="ECO:0000313" key="1">
    <source>
        <dbReference type="EMBL" id="QUC67876.1"/>
    </source>
</evidence>
<accession>A0AC61N7G7</accession>
<dbReference type="EMBL" id="CP068393">
    <property type="protein sequence ID" value="QUC67876.1"/>
    <property type="molecule type" value="Genomic_DNA"/>
</dbReference>
<gene>
    <name evidence="1" type="primary">grpE</name>
    <name evidence="1" type="ORF">JYE49_04030</name>
</gene>
<proteinExistence type="predicted"/>
<evidence type="ECO:0000313" key="2">
    <source>
        <dbReference type="Proteomes" id="UP000682782"/>
    </source>
</evidence>
<protein>
    <submittedName>
        <fullName evidence="1">Nucleotide exchange factor GrpE</fullName>
    </submittedName>
</protein>
<sequence>MSRKKNEINETPEEMKNEIPAEEEKETEPKEAVAEEVQDPVKQALDEANAKAAEYLALAQRVQADFENFRRRNESVRADAYADGRKDVAAMMLPVLDNLERAVDAAAGSTDEALKNGVEMVLKQMTDAYGKMEVKPINRLGEKFDPNLENAILQGTEDEGEPGTVCQVLQKGYMIGDKVLRHAMVKVVPE</sequence>
<name>A0AC61N7G7_9FIRM</name>